<keyword evidence="5" id="KW-1185">Reference proteome</keyword>
<comment type="similarity">
    <text evidence="3">Belongs to the CotF family.</text>
</comment>
<keyword evidence="1" id="KW-0749">Sporulation</keyword>
<sequence length="66" mass="7457">MDNRYGAHETCDLHEITAFKALCLTKSKTMQALVEDPELKALLQTDIEQSTRQLKELDSLLANSVH</sequence>
<evidence type="ECO:0000256" key="3">
    <source>
        <dbReference type="ARBA" id="ARBA00024344"/>
    </source>
</evidence>
<reference evidence="4 5" key="1">
    <citation type="submission" date="2019-04" db="EMBL/GenBank/DDBJ databases">
        <title>Cohnella sp. nov., isolated from soil.</title>
        <authorList>
            <person name="Kim W."/>
        </authorList>
    </citation>
    <scope>NUCLEOTIDE SEQUENCE [LARGE SCALE GENOMIC DNA]</scope>
    <source>
        <strain evidence="4 5">CAU 1483</strain>
    </source>
</reference>
<evidence type="ECO:0000313" key="5">
    <source>
        <dbReference type="Proteomes" id="UP000309673"/>
    </source>
</evidence>
<dbReference type="PANTHER" id="PTHR39183:SF1">
    <property type="entry name" value="SPORE COAT PROTEIN F-LIKE PROTEIN YHCQ"/>
    <property type="match status" value="1"/>
</dbReference>
<dbReference type="AlphaFoldDB" id="A0A4U0FLV7"/>
<dbReference type="OrthoDB" id="2356617at2"/>
<gene>
    <name evidence="4" type="ORF">E5161_00655</name>
</gene>
<evidence type="ECO:0000256" key="1">
    <source>
        <dbReference type="ARBA" id="ARBA00022969"/>
    </source>
</evidence>
<name>A0A4U0FLV7_9BACL</name>
<comment type="subcellular location">
    <subcellularLocation>
        <location evidence="2">Spore coat</location>
    </subcellularLocation>
</comment>
<dbReference type="InterPro" id="IPR012851">
    <property type="entry name" value="Spore_coat_CotF-like"/>
</dbReference>
<dbReference type="PANTHER" id="PTHR39183">
    <property type="entry name" value="SPORE COAT PROTEIN F-LIKE PROTEIN YHCQ"/>
    <property type="match status" value="1"/>
</dbReference>
<dbReference type="Proteomes" id="UP000309673">
    <property type="component" value="Unassembled WGS sequence"/>
</dbReference>
<dbReference type="EMBL" id="SUPK01000001">
    <property type="protein sequence ID" value="TJY44562.1"/>
    <property type="molecule type" value="Genomic_DNA"/>
</dbReference>
<dbReference type="InterPro" id="IPR012347">
    <property type="entry name" value="Ferritin-like"/>
</dbReference>
<protein>
    <recommendedName>
        <fullName evidence="6">Spore coat protein</fullName>
    </recommendedName>
</protein>
<evidence type="ECO:0000256" key="2">
    <source>
        <dbReference type="ARBA" id="ARBA00024325"/>
    </source>
</evidence>
<organism evidence="4 5">
    <name type="scientific">Cohnella pontilimi</name>
    <dbReference type="NCBI Taxonomy" id="2564100"/>
    <lineage>
        <taxon>Bacteria</taxon>
        <taxon>Bacillati</taxon>
        <taxon>Bacillota</taxon>
        <taxon>Bacilli</taxon>
        <taxon>Bacillales</taxon>
        <taxon>Paenibacillaceae</taxon>
        <taxon>Cohnella</taxon>
    </lineage>
</organism>
<dbReference type="Gene3D" id="1.20.1260.10">
    <property type="match status" value="1"/>
</dbReference>
<evidence type="ECO:0000313" key="4">
    <source>
        <dbReference type="EMBL" id="TJY44562.1"/>
    </source>
</evidence>
<evidence type="ECO:0008006" key="6">
    <source>
        <dbReference type="Google" id="ProtNLM"/>
    </source>
</evidence>
<accession>A0A4U0FLV7</accession>
<dbReference type="GO" id="GO:0030435">
    <property type="term" value="P:sporulation resulting in formation of a cellular spore"/>
    <property type="evidence" value="ECO:0007669"/>
    <property type="project" value="UniProtKB-KW"/>
</dbReference>
<proteinExistence type="inferred from homology"/>
<comment type="caution">
    <text evidence="4">The sequence shown here is derived from an EMBL/GenBank/DDBJ whole genome shotgun (WGS) entry which is preliminary data.</text>
</comment>